<evidence type="ECO:0000313" key="12">
    <source>
        <dbReference type="Proteomes" id="UP000192708"/>
    </source>
</evidence>
<keyword evidence="5 9" id="KW-0963">Cytoplasm</keyword>
<accession>A0A1W2A0L0</accession>
<dbReference type="Pfam" id="PF01975">
    <property type="entry name" value="SurE"/>
    <property type="match status" value="1"/>
</dbReference>
<dbReference type="NCBIfam" id="NF001489">
    <property type="entry name" value="PRK00346.1-3"/>
    <property type="match status" value="1"/>
</dbReference>
<dbReference type="GO" id="GO:0004309">
    <property type="term" value="F:exopolyphosphatase activity"/>
    <property type="evidence" value="ECO:0007669"/>
    <property type="project" value="TreeGrafter"/>
</dbReference>
<evidence type="ECO:0000256" key="4">
    <source>
        <dbReference type="ARBA" id="ARBA00011062"/>
    </source>
</evidence>
<evidence type="ECO:0000256" key="9">
    <source>
        <dbReference type="HAMAP-Rule" id="MF_00060"/>
    </source>
</evidence>
<comment type="subcellular location">
    <subcellularLocation>
        <location evidence="3 9">Cytoplasm</location>
    </subcellularLocation>
</comment>
<sequence>MHLLVSNDDGYLAPGLLALVKAMRSLGKVTVIAPEQNHSGASNSLTLSRPLSVHRVAGGERDGFIFVNGTPTDCVHIALTGFLPEKPDFVISGINQGENMGEDVLYSGTVAAAIEGVMFGVPGIAFSQIDRGWSKIEDAAQVARDIVAHAIASGLKNEHTQHAPLLNVNLPNLSYEQFKGWRVTKLGNRHPSQPVIEQNSPRGDKIYWIGAAGEAKDSSDGTDFHAINQGYVSITPLQLNLSDEERRLKMMQSSWNQG</sequence>
<comment type="function">
    <text evidence="9">Nucleotidase that shows phosphatase activity on nucleoside 5'-monophosphates.</text>
</comment>
<comment type="similarity">
    <text evidence="4 9">Belongs to the SurE nucleotidase family.</text>
</comment>
<dbReference type="InterPro" id="IPR002828">
    <property type="entry name" value="SurE-like_Pase/nucleotidase"/>
</dbReference>
<dbReference type="Proteomes" id="UP000192708">
    <property type="component" value="Unassembled WGS sequence"/>
</dbReference>
<dbReference type="HAMAP" id="MF_00060">
    <property type="entry name" value="SurE"/>
    <property type="match status" value="1"/>
</dbReference>
<dbReference type="NCBIfam" id="TIGR00087">
    <property type="entry name" value="surE"/>
    <property type="match status" value="1"/>
</dbReference>
<name>A0A1W2A0L0_9BURK</name>
<gene>
    <name evidence="9" type="primary">surE</name>
    <name evidence="11" type="ORF">SAMN06296008_1077</name>
</gene>
<evidence type="ECO:0000256" key="3">
    <source>
        <dbReference type="ARBA" id="ARBA00004496"/>
    </source>
</evidence>
<dbReference type="STRING" id="1938817.SAMN06296008_1077"/>
<dbReference type="GO" id="GO:0000166">
    <property type="term" value="F:nucleotide binding"/>
    <property type="evidence" value="ECO:0007669"/>
    <property type="project" value="UniProtKB-KW"/>
</dbReference>
<dbReference type="PANTHER" id="PTHR30457:SF12">
    <property type="entry name" value="5'_3'-NUCLEOTIDASE SURE"/>
    <property type="match status" value="1"/>
</dbReference>
<dbReference type="GO" id="GO:0008253">
    <property type="term" value="F:5'-nucleotidase activity"/>
    <property type="evidence" value="ECO:0007669"/>
    <property type="project" value="UniProtKB-UniRule"/>
</dbReference>
<dbReference type="EC" id="3.1.3.5" evidence="9"/>
<dbReference type="PANTHER" id="PTHR30457">
    <property type="entry name" value="5'-NUCLEOTIDASE SURE"/>
    <property type="match status" value="1"/>
</dbReference>
<keyword evidence="7 9" id="KW-0547">Nucleotide-binding</keyword>
<dbReference type="GO" id="GO:0005737">
    <property type="term" value="C:cytoplasm"/>
    <property type="evidence" value="ECO:0007669"/>
    <property type="project" value="UniProtKB-SubCell"/>
</dbReference>
<dbReference type="InterPro" id="IPR036523">
    <property type="entry name" value="SurE-like_sf"/>
</dbReference>
<evidence type="ECO:0000256" key="6">
    <source>
        <dbReference type="ARBA" id="ARBA00022723"/>
    </source>
</evidence>
<evidence type="ECO:0000259" key="10">
    <source>
        <dbReference type="Pfam" id="PF01975"/>
    </source>
</evidence>
<keyword evidence="8 9" id="KW-0378">Hydrolase</keyword>
<organism evidence="11 12">
    <name type="scientific">Polynucleobacter kasalickyi</name>
    <dbReference type="NCBI Taxonomy" id="1938817"/>
    <lineage>
        <taxon>Bacteria</taxon>
        <taxon>Pseudomonadati</taxon>
        <taxon>Pseudomonadota</taxon>
        <taxon>Betaproteobacteria</taxon>
        <taxon>Burkholderiales</taxon>
        <taxon>Burkholderiaceae</taxon>
        <taxon>Polynucleobacter</taxon>
    </lineage>
</organism>
<proteinExistence type="inferred from homology"/>
<keyword evidence="12" id="KW-1185">Reference proteome</keyword>
<evidence type="ECO:0000313" key="11">
    <source>
        <dbReference type="EMBL" id="SMC54184.1"/>
    </source>
</evidence>
<dbReference type="Gene3D" id="3.40.1210.10">
    <property type="entry name" value="Survival protein SurE-like phosphatase/nucleotidase"/>
    <property type="match status" value="1"/>
</dbReference>
<comment type="cofactor">
    <cofactor evidence="9">
        <name>a divalent metal cation</name>
        <dbReference type="ChEBI" id="CHEBI:60240"/>
    </cofactor>
    <text evidence="9">Binds 1 divalent metal cation per subunit.</text>
</comment>
<feature type="binding site" evidence="9">
    <location>
        <position position="8"/>
    </location>
    <ligand>
        <name>a divalent metal cation</name>
        <dbReference type="ChEBI" id="CHEBI:60240"/>
    </ligand>
</feature>
<dbReference type="GO" id="GO:0046872">
    <property type="term" value="F:metal ion binding"/>
    <property type="evidence" value="ECO:0007669"/>
    <property type="project" value="UniProtKB-UniRule"/>
</dbReference>
<dbReference type="GO" id="GO:0008254">
    <property type="term" value="F:3'-nucleotidase activity"/>
    <property type="evidence" value="ECO:0007669"/>
    <property type="project" value="TreeGrafter"/>
</dbReference>
<comment type="catalytic activity">
    <reaction evidence="1 9">
        <text>a ribonucleoside 5'-phosphate + H2O = a ribonucleoside + phosphate</text>
        <dbReference type="Rhea" id="RHEA:12484"/>
        <dbReference type="ChEBI" id="CHEBI:15377"/>
        <dbReference type="ChEBI" id="CHEBI:18254"/>
        <dbReference type="ChEBI" id="CHEBI:43474"/>
        <dbReference type="ChEBI" id="CHEBI:58043"/>
        <dbReference type="EC" id="3.1.3.5"/>
    </reaction>
</comment>
<dbReference type="EMBL" id="FWXJ01000007">
    <property type="protein sequence ID" value="SMC54184.1"/>
    <property type="molecule type" value="Genomic_DNA"/>
</dbReference>
<comment type="cofactor">
    <cofactor evidence="2">
        <name>Mg(2+)</name>
        <dbReference type="ChEBI" id="CHEBI:18420"/>
    </cofactor>
</comment>
<feature type="domain" description="Survival protein SurE-like phosphatase/nucleotidase" evidence="10">
    <location>
        <begin position="4"/>
        <end position="191"/>
    </location>
</feature>
<dbReference type="InterPro" id="IPR030048">
    <property type="entry name" value="SurE"/>
</dbReference>
<evidence type="ECO:0000256" key="1">
    <source>
        <dbReference type="ARBA" id="ARBA00000815"/>
    </source>
</evidence>
<dbReference type="NCBIfam" id="NF001490">
    <property type="entry name" value="PRK00346.1-4"/>
    <property type="match status" value="1"/>
</dbReference>
<evidence type="ECO:0000256" key="2">
    <source>
        <dbReference type="ARBA" id="ARBA00001946"/>
    </source>
</evidence>
<keyword evidence="6 9" id="KW-0479">Metal-binding</keyword>
<feature type="binding site" evidence="9">
    <location>
        <position position="95"/>
    </location>
    <ligand>
        <name>a divalent metal cation</name>
        <dbReference type="ChEBI" id="CHEBI:60240"/>
    </ligand>
</feature>
<dbReference type="RefSeq" id="WP_084283533.1">
    <property type="nucleotide sequence ID" value="NZ_FWXJ01000007.1"/>
</dbReference>
<dbReference type="SUPFAM" id="SSF64167">
    <property type="entry name" value="SurE-like"/>
    <property type="match status" value="1"/>
</dbReference>
<evidence type="ECO:0000256" key="5">
    <source>
        <dbReference type="ARBA" id="ARBA00022490"/>
    </source>
</evidence>
<reference evidence="11 12" key="1">
    <citation type="submission" date="2017-04" db="EMBL/GenBank/DDBJ databases">
        <authorList>
            <person name="Afonso C.L."/>
            <person name="Miller P.J."/>
            <person name="Scott M.A."/>
            <person name="Spackman E."/>
            <person name="Goraichik I."/>
            <person name="Dimitrov K.M."/>
            <person name="Suarez D.L."/>
            <person name="Swayne D.E."/>
        </authorList>
    </citation>
    <scope>NUCLEOTIDE SEQUENCE [LARGE SCALE GENOMIC DNA]</scope>
    <source>
        <strain evidence="11 12">VK13</strain>
    </source>
</reference>
<feature type="binding site" evidence="9">
    <location>
        <position position="9"/>
    </location>
    <ligand>
        <name>a divalent metal cation</name>
        <dbReference type="ChEBI" id="CHEBI:60240"/>
    </ligand>
</feature>
<feature type="binding site" evidence="9">
    <location>
        <position position="39"/>
    </location>
    <ligand>
        <name>a divalent metal cation</name>
        <dbReference type="ChEBI" id="CHEBI:60240"/>
    </ligand>
</feature>
<dbReference type="OrthoDB" id="9780815at2"/>
<evidence type="ECO:0000256" key="7">
    <source>
        <dbReference type="ARBA" id="ARBA00022741"/>
    </source>
</evidence>
<dbReference type="FunFam" id="3.40.1210.10:FF:000001">
    <property type="entry name" value="5'/3'-nucleotidase SurE"/>
    <property type="match status" value="1"/>
</dbReference>
<dbReference type="AlphaFoldDB" id="A0A1W2A0L0"/>
<evidence type="ECO:0000256" key="8">
    <source>
        <dbReference type="ARBA" id="ARBA00022801"/>
    </source>
</evidence>
<protein>
    <recommendedName>
        <fullName evidence="9">5'-nucleotidase SurE</fullName>
        <ecNumber evidence="9">3.1.3.5</ecNumber>
    </recommendedName>
    <alternativeName>
        <fullName evidence="9">Nucleoside 5'-monophosphate phosphohydrolase</fullName>
    </alternativeName>
</protein>